<evidence type="ECO:0000313" key="4">
    <source>
        <dbReference type="EMBL" id="CAF3639335.1"/>
    </source>
</evidence>
<dbReference type="EMBL" id="CAJOAZ010000403">
    <property type="protein sequence ID" value="CAF3639335.1"/>
    <property type="molecule type" value="Genomic_DNA"/>
</dbReference>
<name>A0A814TV99_9BILA</name>
<dbReference type="OrthoDB" id="10011721at2759"/>
<evidence type="ECO:0000256" key="1">
    <source>
        <dbReference type="SAM" id="MobiDB-lite"/>
    </source>
</evidence>
<dbReference type="Proteomes" id="UP000663891">
    <property type="component" value="Unassembled WGS sequence"/>
</dbReference>
<dbReference type="Proteomes" id="UP000663881">
    <property type="component" value="Unassembled WGS sequence"/>
</dbReference>
<evidence type="ECO:0000313" key="2">
    <source>
        <dbReference type="EMBL" id="CAF1166312.1"/>
    </source>
</evidence>
<proteinExistence type="predicted"/>
<organism evidence="2 6">
    <name type="scientific">Adineta steineri</name>
    <dbReference type="NCBI Taxonomy" id="433720"/>
    <lineage>
        <taxon>Eukaryota</taxon>
        <taxon>Metazoa</taxon>
        <taxon>Spiralia</taxon>
        <taxon>Gnathifera</taxon>
        <taxon>Rotifera</taxon>
        <taxon>Eurotatoria</taxon>
        <taxon>Bdelloidea</taxon>
        <taxon>Adinetida</taxon>
        <taxon>Adinetidae</taxon>
        <taxon>Adineta</taxon>
    </lineage>
</organism>
<protein>
    <submittedName>
        <fullName evidence="2">Uncharacterized protein</fullName>
    </submittedName>
</protein>
<dbReference type="EMBL" id="CAJNON010000418">
    <property type="protein sequence ID" value="CAF1252458.1"/>
    <property type="molecule type" value="Genomic_DNA"/>
</dbReference>
<reference evidence="2" key="1">
    <citation type="submission" date="2021-02" db="EMBL/GenBank/DDBJ databases">
        <authorList>
            <person name="Nowell W R."/>
        </authorList>
    </citation>
    <scope>NUCLEOTIDE SEQUENCE</scope>
</reference>
<dbReference type="AlphaFoldDB" id="A0A814TV99"/>
<dbReference type="Pfam" id="PF14960">
    <property type="entry name" value="ATP_synth_reg"/>
    <property type="match status" value="1"/>
</dbReference>
<evidence type="ECO:0000313" key="3">
    <source>
        <dbReference type="EMBL" id="CAF1252458.1"/>
    </source>
</evidence>
<dbReference type="EMBL" id="CAJNOG010000313">
    <property type="protein sequence ID" value="CAF1166312.1"/>
    <property type="molecule type" value="Genomic_DNA"/>
</dbReference>
<gene>
    <name evidence="2" type="ORF">JYZ213_LOCUS24950</name>
    <name evidence="5" type="ORF">OKA104_LOCUS13792</name>
    <name evidence="4" type="ORF">OXD698_LOCUS8381</name>
    <name evidence="3" type="ORF">VCS650_LOCUS28409</name>
</gene>
<dbReference type="Proteomes" id="UP000663844">
    <property type="component" value="Unassembled WGS sequence"/>
</dbReference>
<dbReference type="EMBL" id="CAJOAY010000706">
    <property type="protein sequence ID" value="CAF3720067.1"/>
    <property type="molecule type" value="Genomic_DNA"/>
</dbReference>
<sequence>MKLSLIRLSGGGDADVPAHIRQKMATSWYVRHFNSFTTQGRANTVMAVVGGWFLFGYTMSKLAKSRKANKAASDPHPASTPAPRPSSSSSSSHKKSAHH</sequence>
<feature type="region of interest" description="Disordered" evidence="1">
    <location>
        <begin position="65"/>
        <end position="99"/>
    </location>
</feature>
<dbReference type="InterPro" id="IPR009125">
    <property type="entry name" value="ATPMK"/>
</dbReference>
<dbReference type="Proteomes" id="UP000663845">
    <property type="component" value="Unassembled WGS sequence"/>
</dbReference>
<accession>A0A814TV99</accession>
<comment type="caution">
    <text evidence="2">The sequence shown here is derived from an EMBL/GenBank/DDBJ whole genome shotgun (WGS) entry which is preliminary data.</text>
</comment>
<evidence type="ECO:0000313" key="5">
    <source>
        <dbReference type="EMBL" id="CAF3720067.1"/>
    </source>
</evidence>
<evidence type="ECO:0000313" key="6">
    <source>
        <dbReference type="Proteomes" id="UP000663845"/>
    </source>
</evidence>